<reference evidence="1" key="2">
    <citation type="submission" date="2023-05" db="EMBL/GenBank/DDBJ databases">
        <authorList>
            <person name="Fouks B."/>
        </authorList>
    </citation>
    <scope>NUCLEOTIDE SEQUENCE</scope>
    <source>
        <strain evidence="1">Stay&amp;Tobe</strain>
        <tissue evidence="1">Testes</tissue>
    </source>
</reference>
<dbReference type="Proteomes" id="UP001233999">
    <property type="component" value="Unassembled WGS sequence"/>
</dbReference>
<sequence length="61" mass="7310">LQNYPAPYCDMHDYGYYYLVSKTCNISRRKINLSQVLRAKHFIVCVLRTTLRSIWVHALYI</sequence>
<organism evidence="1 2">
    <name type="scientific">Diploptera punctata</name>
    <name type="common">Pacific beetle cockroach</name>
    <dbReference type="NCBI Taxonomy" id="6984"/>
    <lineage>
        <taxon>Eukaryota</taxon>
        <taxon>Metazoa</taxon>
        <taxon>Ecdysozoa</taxon>
        <taxon>Arthropoda</taxon>
        <taxon>Hexapoda</taxon>
        <taxon>Insecta</taxon>
        <taxon>Pterygota</taxon>
        <taxon>Neoptera</taxon>
        <taxon>Polyneoptera</taxon>
        <taxon>Dictyoptera</taxon>
        <taxon>Blattodea</taxon>
        <taxon>Blaberoidea</taxon>
        <taxon>Blaberidae</taxon>
        <taxon>Diplopterinae</taxon>
        <taxon>Diploptera</taxon>
    </lineage>
</organism>
<keyword evidence="2" id="KW-1185">Reference proteome</keyword>
<dbReference type="EMBL" id="JASPKZ010000004">
    <property type="protein sequence ID" value="KAJ9601725.1"/>
    <property type="molecule type" value="Genomic_DNA"/>
</dbReference>
<dbReference type="AlphaFoldDB" id="A0AAD8AN26"/>
<gene>
    <name evidence="1" type="ORF">L9F63_000116</name>
</gene>
<feature type="non-terminal residue" evidence="1">
    <location>
        <position position="1"/>
    </location>
</feature>
<proteinExistence type="predicted"/>
<evidence type="ECO:0000313" key="1">
    <source>
        <dbReference type="EMBL" id="KAJ9601725.1"/>
    </source>
</evidence>
<accession>A0AAD8AN26</accession>
<comment type="caution">
    <text evidence="1">The sequence shown here is derived from an EMBL/GenBank/DDBJ whole genome shotgun (WGS) entry which is preliminary data.</text>
</comment>
<name>A0AAD8AN26_DIPPU</name>
<feature type="non-terminal residue" evidence="1">
    <location>
        <position position="61"/>
    </location>
</feature>
<protein>
    <submittedName>
        <fullName evidence="1">Uncharacterized protein</fullName>
    </submittedName>
</protein>
<evidence type="ECO:0000313" key="2">
    <source>
        <dbReference type="Proteomes" id="UP001233999"/>
    </source>
</evidence>
<reference evidence="1" key="1">
    <citation type="journal article" date="2023" name="IScience">
        <title>Live-bearing cockroach genome reveals convergent evolutionary mechanisms linked to viviparity in insects and beyond.</title>
        <authorList>
            <person name="Fouks B."/>
            <person name="Harrison M.C."/>
            <person name="Mikhailova A.A."/>
            <person name="Marchal E."/>
            <person name="English S."/>
            <person name="Carruthers M."/>
            <person name="Jennings E.C."/>
            <person name="Chiamaka E.L."/>
            <person name="Frigard R.A."/>
            <person name="Pippel M."/>
            <person name="Attardo G.M."/>
            <person name="Benoit J.B."/>
            <person name="Bornberg-Bauer E."/>
            <person name="Tobe S.S."/>
        </authorList>
    </citation>
    <scope>NUCLEOTIDE SEQUENCE</scope>
    <source>
        <strain evidence="1">Stay&amp;Tobe</strain>
    </source>
</reference>